<dbReference type="RefSeq" id="WP_143038441.1">
    <property type="nucleotide sequence ID" value="NZ_FNSL01000001.1"/>
</dbReference>
<feature type="transmembrane region" description="Helical" evidence="8">
    <location>
        <begin position="199"/>
        <end position="219"/>
    </location>
</feature>
<dbReference type="GO" id="GO:0016757">
    <property type="term" value="F:glycosyltransferase activity"/>
    <property type="evidence" value="ECO:0007669"/>
    <property type="project" value="UniProtKB-KW"/>
</dbReference>
<keyword evidence="5 8" id="KW-1133">Transmembrane helix</keyword>
<feature type="transmembrane region" description="Helical" evidence="8">
    <location>
        <begin position="561"/>
        <end position="585"/>
    </location>
</feature>
<keyword evidence="6 8" id="KW-0472">Membrane</keyword>
<proteinExistence type="predicted"/>
<keyword evidence="4 8" id="KW-0812">Transmembrane</keyword>
<keyword evidence="2" id="KW-0328">Glycosyltransferase</keyword>
<evidence type="ECO:0000256" key="4">
    <source>
        <dbReference type="ARBA" id="ARBA00022692"/>
    </source>
</evidence>
<evidence type="ECO:0000256" key="3">
    <source>
        <dbReference type="ARBA" id="ARBA00022679"/>
    </source>
</evidence>
<evidence type="ECO:0000313" key="9">
    <source>
        <dbReference type="EMBL" id="SEB71682.1"/>
    </source>
</evidence>
<dbReference type="PANTHER" id="PTHR43867">
    <property type="entry name" value="CELLULOSE SYNTHASE CATALYTIC SUBUNIT A [UDP-FORMING]"/>
    <property type="match status" value="1"/>
</dbReference>
<dbReference type="PANTHER" id="PTHR43867:SF2">
    <property type="entry name" value="CELLULOSE SYNTHASE CATALYTIC SUBUNIT A [UDP-FORMING]"/>
    <property type="match status" value="1"/>
</dbReference>
<dbReference type="InterPro" id="IPR029044">
    <property type="entry name" value="Nucleotide-diphossugar_trans"/>
</dbReference>
<dbReference type="Proteomes" id="UP000199064">
    <property type="component" value="Unassembled WGS sequence"/>
</dbReference>
<feature type="transmembrane region" description="Helical" evidence="8">
    <location>
        <begin position="597"/>
        <end position="619"/>
    </location>
</feature>
<evidence type="ECO:0000256" key="8">
    <source>
        <dbReference type="SAM" id="Phobius"/>
    </source>
</evidence>
<comment type="subcellular location">
    <subcellularLocation>
        <location evidence="1">Membrane</location>
        <topology evidence="1">Multi-pass membrane protein</topology>
    </subcellularLocation>
</comment>
<evidence type="ECO:0000256" key="2">
    <source>
        <dbReference type="ARBA" id="ARBA00022676"/>
    </source>
</evidence>
<feature type="transmembrane region" description="Helical" evidence="8">
    <location>
        <begin position="513"/>
        <end position="541"/>
    </location>
</feature>
<keyword evidence="3 9" id="KW-0808">Transferase</keyword>
<dbReference type="AlphaFoldDB" id="A0A1H4LN17"/>
<evidence type="ECO:0000256" key="5">
    <source>
        <dbReference type="ARBA" id="ARBA00022989"/>
    </source>
</evidence>
<accession>A0A1H4LN17</accession>
<evidence type="ECO:0000256" key="1">
    <source>
        <dbReference type="ARBA" id="ARBA00004141"/>
    </source>
</evidence>
<dbReference type="InterPro" id="IPR050321">
    <property type="entry name" value="Glycosyltr_2/OpgH_subfam"/>
</dbReference>
<dbReference type="EMBL" id="FNSL01000001">
    <property type="protein sequence ID" value="SEB71682.1"/>
    <property type="molecule type" value="Genomic_DNA"/>
</dbReference>
<name>A0A1H4LN17_9HYPH</name>
<dbReference type="Gene3D" id="3.90.550.10">
    <property type="entry name" value="Spore Coat Polysaccharide Biosynthesis Protein SpsA, Chain A"/>
    <property type="match status" value="1"/>
</dbReference>
<evidence type="ECO:0000313" key="10">
    <source>
        <dbReference type="Proteomes" id="UP000199064"/>
    </source>
</evidence>
<organism evidence="9 10">
    <name type="scientific">Nitratireductor aquibiodomus</name>
    <dbReference type="NCBI Taxonomy" id="204799"/>
    <lineage>
        <taxon>Bacteria</taxon>
        <taxon>Pseudomonadati</taxon>
        <taxon>Pseudomonadota</taxon>
        <taxon>Alphaproteobacteria</taxon>
        <taxon>Hyphomicrobiales</taxon>
        <taxon>Phyllobacteriaceae</taxon>
        <taxon>Nitratireductor</taxon>
    </lineage>
</organism>
<protein>
    <submittedName>
        <fullName evidence="9">Glycosyltransferase, catalytic subunit of cellulose synthase and poly-beta-1,6-N-acetylglucosamine synthase</fullName>
    </submittedName>
</protein>
<dbReference type="SUPFAM" id="SSF53448">
    <property type="entry name" value="Nucleotide-diphospho-sugar transferases"/>
    <property type="match status" value="1"/>
</dbReference>
<evidence type="ECO:0000256" key="7">
    <source>
        <dbReference type="SAM" id="MobiDB-lite"/>
    </source>
</evidence>
<evidence type="ECO:0000256" key="6">
    <source>
        <dbReference type="ARBA" id="ARBA00023136"/>
    </source>
</evidence>
<dbReference type="GO" id="GO:0016020">
    <property type="term" value="C:membrane"/>
    <property type="evidence" value="ECO:0007669"/>
    <property type="project" value="UniProtKB-SubCell"/>
</dbReference>
<dbReference type="Pfam" id="PF13641">
    <property type="entry name" value="Glyco_tranf_2_3"/>
    <property type="match status" value="1"/>
</dbReference>
<gene>
    <name evidence="9" type="ORF">SAMN05216452_2896</name>
</gene>
<keyword evidence="10" id="KW-1185">Reference proteome</keyword>
<sequence>MDHLVGKWESGSNPDKLNESDGLPVALCPSPMGDWLPILRSLSIDEEEARRVDARARLAGVCFQTELLSSGLVSERALFLALAKHMGLAFAARPDPDALVMRERQGLAALARRGGARVSLIVDERGQSIVLIAPDRLNIPALRAFVARYPRASTRIRVVQPTVLRDAISVRSQKALMRIATEKLFTIAPEMSARIVANAWQGAVLGAVTVSLAFAALFAPSATLLALHVLFSLAFLACVLLRVMVRLGGRVSAEPRMTTVRPAEMPVYSVLIALYKEAEIVPDLLVALGRIVWPRAKLEIKLVCEQDDEETLAALRAQELRPYIEVIEVPPGVPRTKPKALSYALPMTSGAFVALYDAEDRPHPFQLVEAWHAFRGADERLACVQAPLTISNRRESWISAMFALEYAALFRAVLPWLARRGLLLPLGGTSNHFRRSALEMVGGWDPYNVTEDADLGARLHRYGYRADVIFNPTQEDAPTDIRTWVPQRTRWFKGWVQTWLVHMRDPAATAREIGLLSFIVMQVLFAGMVFSALAYSVFWATALGIGIHWYLGGEFRPTESILLLVDVLNVVLGHVAFLLLGWSALHKTEKPGFWKCILWMPAYWCLMSIAAWRCVWQLYWNPHHWEKTPHRRRNRVRVSLQKTGT</sequence>
<reference evidence="10" key="1">
    <citation type="submission" date="2016-10" db="EMBL/GenBank/DDBJ databases">
        <authorList>
            <person name="Varghese N."/>
            <person name="Submissions S."/>
        </authorList>
    </citation>
    <scope>NUCLEOTIDE SEQUENCE [LARGE SCALE GENOMIC DNA]</scope>
    <source>
        <strain evidence="10">ES.061</strain>
    </source>
</reference>
<feature type="region of interest" description="Disordered" evidence="7">
    <location>
        <begin position="1"/>
        <end position="22"/>
    </location>
</feature>
<feature type="transmembrane region" description="Helical" evidence="8">
    <location>
        <begin position="225"/>
        <end position="245"/>
    </location>
</feature>